<dbReference type="Proteomes" id="UP000254573">
    <property type="component" value="Unassembled WGS sequence"/>
</dbReference>
<dbReference type="STRING" id="93220.A6P55_18855"/>
<evidence type="ECO:0000313" key="3">
    <source>
        <dbReference type="EMBL" id="SUA81544.1"/>
    </source>
</evidence>
<gene>
    <name evidence="3" type="ORF">NCTC13160_04409</name>
</gene>
<feature type="transmembrane region" description="Helical" evidence="1">
    <location>
        <begin position="277"/>
        <end position="295"/>
    </location>
</feature>
<evidence type="ECO:0000256" key="1">
    <source>
        <dbReference type="SAM" id="Phobius"/>
    </source>
</evidence>
<accession>A0A378YWS3</accession>
<dbReference type="InterPro" id="IPR026841">
    <property type="entry name" value="Aur1/Ipt1"/>
</dbReference>
<dbReference type="SUPFAM" id="SSF48317">
    <property type="entry name" value="Acid phosphatase/Vanadium-dependent haloperoxidase"/>
    <property type="match status" value="1"/>
</dbReference>
<reference evidence="3 4" key="1">
    <citation type="submission" date="2018-06" db="EMBL/GenBank/DDBJ databases">
        <authorList>
            <consortium name="Pathogen Informatics"/>
            <person name="Doyle S."/>
        </authorList>
    </citation>
    <scope>NUCLEOTIDE SEQUENCE [LARGE SCALE GENOMIC DNA]</scope>
    <source>
        <strain evidence="3 4">NCTC13160</strain>
    </source>
</reference>
<dbReference type="EMBL" id="UGSG01000001">
    <property type="protein sequence ID" value="SUA81544.1"/>
    <property type="molecule type" value="Genomic_DNA"/>
</dbReference>
<protein>
    <recommendedName>
        <fullName evidence="2">Inositolphosphotransferase Aur1/Ipt1 domain-containing protein</fullName>
    </recommendedName>
</protein>
<dbReference type="OrthoDB" id="8967289at2"/>
<feature type="domain" description="Inositolphosphotransferase Aur1/Ipt1" evidence="2">
    <location>
        <begin position="112"/>
        <end position="293"/>
    </location>
</feature>
<organism evidence="3 4">
    <name type="scientific">Pandoraea pnomenusa</name>
    <dbReference type="NCBI Taxonomy" id="93220"/>
    <lineage>
        <taxon>Bacteria</taxon>
        <taxon>Pseudomonadati</taxon>
        <taxon>Pseudomonadota</taxon>
        <taxon>Betaproteobacteria</taxon>
        <taxon>Burkholderiales</taxon>
        <taxon>Burkholderiaceae</taxon>
        <taxon>Pandoraea</taxon>
    </lineage>
</organism>
<keyword evidence="1" id="KW-0812">Transmembrane</keyword>
<dbReference type="InterPro" id="IPR036938">
    <property type="entry name" value="PAP2/HPO_sf"/>
</dbReference>
<feature type="transmembrane region" description="Helical" evidence="1">
    <location>
        <begin position="80"/>
        <end position="100"/>
    </location>
</feature>
<evidence type="ECO:0000313" key="4">
    <source>
        <dbReference type="Proteomes" id="UP000254573"/>
    </source>
</evidence>
<dbReference type="Gene3D" id="1.20.144.10">
    <property type="entry name" value="Phosphatidic acid phosphatase type 2/haloperoxidase"/>
    <property type="match status" value="1"/>
</dbReference>
<keyword evidence="1" id="KW-1133">Transmembrane helix</keyword>
<proteinExistence type="predicted"/>
<sequence>MPATVWRIYWATWLFNLALIAVDLAWGAHAGLVVRHDEIVRIVVRGLASLAVGALLLAISRLPRLRGTAREVFYRDAGAGILWIVTLAGFTCGALVFQYLSLTLAAPDIASSLVAADAWLGIHWPTIYQTVRAHAWLDAVLGAAYQSTWIQMACVPFLLVVTRNVRDYAEFVVQFMIGTVLVLMIATPFPAESAFVHFNVQDPGTASTVSDYLAFRIDHVRTLSFAAAQGLVSFPSFHTVMAMLFAYAMRHVRRLFPIFIVLNTLMVISTPSHGGHYVVDVVAGVAVGVLAVWISRKVFARTASSAEVSTLAVGQT</sequence>
<dbReference type="RefSeq" id="WP_048806573.1">
    <property type="nucleotide sequence ID" value="NZ_CP009553.3"/>
</dbReference>
<dbReference type="KEGG" id="ppnm:LV28_22370"/>
<feature type="transmembrane region" description="Helical" evidence="1">
    <location>
        <begin position="255"/>
        <end position="271"/>
    </location>
</feature>
<feature type="transmembrane region" description="Helical" evidence="1">
    <location>
        <begin position="168"/>
        <end position="189"/>
    </location>
</feature>
<feature type="transmembrane region" description="Helical" evidence="1">
    <location>
        <begin position="40"/>
        <end position="59"/>
    </location>
</feature>
<feature type="transmembrane region" description="Helical" evidence="1">
    <location>
        <begin position="225"/>
        <end position="248"/>
    </location>
</feature>
<name>A0A378YWS3_9BURK</name>
<evidence type="ECO:0000259" key="2">
    <source>
        <dbReference type="Pfam" id="PF14378"/>
    </source>
</evidence>
<dbReference type="GO" id="GO:0016020">
    <property type="term" value="C:membrane"/>
    <property type="evidence" value="ECO:0007669"/>
    <property type="project" value="UniProtKB-SubCell"/>
</dbReference>
<dbReference type="AlphaFoldDB" id="A0A378YWS3"/>
<feature type="transmembrane region" description="Helical" evidence="1">
    <location>
        <begin position="143"/>
        <end position="161"/>
    </location>
</feature>
<dbReference type="Pfam" id="PF14378">
    <property type="entry name" value="PAP2_3"/>
    <property type="match status" value="1"/>
</dbReference>
<keyword evidence="1" id="KW-0472">Membrane</keyword>